<dbReference type="Pfam" id="PF00708">
    <property type="entry name" value="Acylphosphatase"/>
    <property type="match status" value="1"/>
</dbReference>
<dbReference type="Proteomes" id="UP000199340">
    <property type="component" value="Unassembled WGS sequence"/>
</dbReference>
<reference evidence="7 8" key="1">
    <citation type="submission" date="2016-10" db="EMBL/GenBank/DDBJ databases">
        <authorList>
            <person name="de Groot N.N."/>
        </authorList>
    </citation>
    <scope>NUCLEOTIDE SEQUENCE [LARGE SCALE GENOMIC DNA]</scope>
    <source>
        <strain evidence="7 8">DSM 28010</strain>
    </source>
</reference>
<evidence type="ECO:0000313" key="8">
    <source>
        <dbReference type="Proteomes" id="UP000199340"/>
    </source>
</evidence>
<feature type="active site" evidence="4">
    <location>
        <position position="21"/>
    </location>
</feature>
<evidence type="ECO:0000259" key="6">
    <source>
        <dbReference type="PROSITE" id="PS51160"/>
    </source>
</evidence>
<dbReference type="InterPro" id="IPR017968">
    <property type="entry name" value="Acylphosphatase_CS"/>
</dbReference>
<dbReference type="InterPro" id="IPR036046">
    <property type="entry name" value="Acylphosphatase-like_dom_sf"/>
</dbReference>
<evidence type="ECO:0000256" key="5">
    <source>
        <dbReference type="RuleBase" id="RU004168"/>
    </source>
</evidence>
<dbReference type="PANTHER" id="PTHR47268">
    <property type="entry name" value="ACYLPHOSPHATASE"/>
    <property type="match status" value="1"/>
</dbReference>
<comment type="similarity">
    <text evidence="1 5">Belongs to the acylphosphatase family.</text>
</comment>
<dbReference type="OrthoDB" id="5295388at2"/>
<dbReference type="EC" id="3.6.1.7" evidence="2 4"/>
<comment type="catalytic activity">
    <reaction evidence="3 4">
        <text>an acyl phosphate + H2O = a carboxylate + phosphate + H(+)</text>
        <dbReference type="Rhea" id="RHEA:14965"/>
        <dbReference type="ChEBI" id="CHEBI:15377"/>
        <dbReference type="ChEBI" id="CHEBI:15378"/>
        <dbReference type="ChEBI" id="CHEBI:29067"/>
        <dbReference type="ChEBI" id="CHEBI:43474"/>
        <dbReference type="ChEBI" id="CHEBI:59918"/>
        <dbReference type="EC" id="3.6.1.7"/>
    </reaction>
</comment>
<gene>
    <name evidence="7" type="ORF">SAMN05421850_10479</name>
</gene>
<keyword evidence="8" id="KW-1185">Reference proteome</keyword>
<dbReference type="PROSITE" id="PS00150">
    <property type="entry name" value="ACYLPHOSPHATASE_1"/>
    <property type="match status" value="1"/>
</dbReference>
<evidence type="ECO:0000256" key="1">
    <source>
        <dbReference type="ARBA" id="ARBA00005614"/>
    </source>
</evidence>
<dbReference type="PANTHER" id="PTHR47268:SF4">
    <property type="entry name" value="ACYLPHOSPHATASE"/>
    <property type="match status" value="1"/>
</dbReference>
<dbReference type="SUPFAM" id="SSF54975">
    <property type="entry name" value="Acylphosphatase/BLUF domain-like"/>
    <property type="match status" value="1"/>
</dbReference>
<proteinExistence type="inferred from homology"/>
<evidence type="ECO:0000256" key="4">
    <source>
        <dbReference type="PROSITE-ProRule" id="PRU00520"/>
    </source>
</evidence>
<dbReference type="RefSeq" id="WP_090028429.1">
    <property type="nucleotide sequence ID" value="NZ_FNEB01000004.1"/>
</dbReference>
<organism evidence="7 8">
    <name type="scientific">Lutimaribacter saemankumensis</name>
    <dbReference type="NCBI Taxonomy" id="490829"/>
    <lineage>
        <taxon>Bacteria</taxon>
        <taxon>Pseudomonadati</taxon>
        <taxon>Pseudomonadota</taxon>
        <taxon>Alphaproteobacteria</taxon>
        <taxon>Rhodobacterales</taxon>
        <taxon>Roseobacteraceae</taxon>
        <taxon>Lutimaribacter</taxon>
    </lineage>
</organism>
<dbReference type="Gene3D" id="3.30.70.100">
    <property type="match status" value="1"/>
</dbReference>
<name>A0A1G8M7P2_9RHOB</name>
<feature type="domain" description="Acylphosphatase-like" evidence="6">
    <location>
        <begin position="6"/>
        <end position="94"/>
    </location>
</feature>
<dbReference type="PRINTS" id="PR00112">
    <property type="entry name" value="ACYLPHPHTASE"/>
</dbReference>
<evidence type="ECO:0000256" key="3">
    <source>
        <dbReference type="ARBA" id="ARBA00047645"/>
    </source>
</evidence>
<sequence>MTRPIATEARIRGRVQGVAFRAWTQAQAEKQELRGWVTNNPDGSVSALFVGPKAIVDDMVAQLWGGPGAAVVEDVAAREVDIPAELPEVFMILR</sequence>
<protein>
    <recommendedName>
        <fullName evidence="2 4">acylphosphatase</fullName>
        <ecNumber evidence="2 4">3.6.1.7</ecNumber>
    </recommendedName>
</protein>
<dbReference type="PROSITE" id="PS51160">
    <property type="entry name" value="ACYLPHOSPHATASE_3"/>
    <property type="match status" value="1"/>
</dbReference>
<dbReference type="STRING" id="490829.SAMN05421850_10479"/>
<dbReference type="InterPro" id="IPR020456">
    <property type="entry name" value="Acylphosphatase"/>
</dbReference>
<dbReference type="InterPro" id="IPR001792">
    <property type="entry name" value="Acylphosphatase-like_dom"/>
</dbReference>
<evidence type="ECO:0000256" key="2">
    <source>
        <dbReference type="ARBA" id="ARBA00012150"/>
    </source>
</evidence>
<dbReference type="EMBL" id="FNEB01000004">
    <property type="protein sequence ID" value="SDI63944.1"/>
    <property type="molecule type" value="Genomic_DNA"/>
</dbReference>
<feature type="active site" evidence="4">
    <location>
        <position position="39"/>
    </location>
</feature>
<dbReference type="GO" id="GO:0003998">
    <property type="term" value="F:acylphosphatase activity"/>
    <property type="evidence" value="ECO:0007669"/>
    <property type="project" value="UniProtKB-EC"/>
</dbReference>
<dbReference type="AlphaFoldDB" id="A0A1G8M7P2"/>
<keyword evidence="4" id="KW-0378">Hydrolase</keyword>
<accession>A0A1G8M7P2</accession>
<evidence type="ECO:0000313" key="7">
    <source>
        <dbReference type="EMBL" id="SDI63944.1"/>
    </source>
</evidence>